<keyword evidence="5" id="KW-0378">Hydrolase</keyword>
<dbReference type="GO" id="GO:0031507">
    <property type="term" value="P:heterochromatin formation"/>
    <property type="evidence" value="ECO:0007669"/>
    <property type="project" value="TreeGrafter"/>
</dbReference>
<keyword evidence="7" id="KW-0805">Transcription regulation</keyword>
<sequence length="138" mass="15235">MAFVALNFAGGWHHAKRSEAAGFCYLNDIVLAIHHFLARPTDLPSSRNRVLYVDFDLHHADGVEQAFWYSAHVVTFSVHHAAPGFFPGTGMEIQSDANDRTAQFAHGAGRGQFSAFNLPLGMSSLRSYSSIHLQFNNS</sequence>
<keyword evidence="4" id="KW-0678">Repressor</keyword>
<evidence type="ECO:0000256" key="4">
    <source>
        <dbReference type="ARBA" id="ARBA00022491"/>
    </source>
</evidence>
<evidence type="ECO:0000256" key="1">
    <source>
        <dbReference type="ARBA" id="ARBA00004123"/>
    </source>
</evidence>
<dbReference type="InterPro" id="IPR023801">
    <property type="entry name" value="His_deacetylse_dom"/>
</dbReference>
<dbReference type="InterPro" id="IPR023696">
    <property type="entry name" value="Ureohydrolase_dom_sf"/>
</dbReference>
<evidence type="ECO:0000256" key="2">
    <source>
        <dbReference type="ARBA" id="ARBA00006457"/>
    </source>
</evidence>
<dbReference type="OrthoDB" id="73273at2759"/>
<evidence type="ECO:0000256" key="7">
    <source>
        <dbReference type="ARBA" id="ARBA00023015"/>
    </source>
</evidence>
<comment type="catalytic activity">
    <reaction evidence="11">
        <text>N(6)-(2E)-butenoyl-L-lysyl-[protein] + H2O = (2E)-2-butenoate + L-lysyl-[protein]</text>
        <dbReference type="Rhea" id="RHEA:69172"/>
        <dbReference type="Rhea" id="RHEA-COMP:9752"/>
        <dbReference type="Rhea" id="RHEA-COMP:13707"/>
        <dbReference type="ChEBI" id="CHEBI:15377"/>
        <dbReference type="ChEBI" id="CHEBI:29969"/>
        <dbReference type="ChEBI" id="CHEBI:35899"/>
        <dbReference type="ChEBI" id="CHEBI:137954"/>
    </reaction>
    <physiologicalReaction direction="left-to-right" evidence="11">
        <dbReference type="Rhea" id="RHEA:69173"/>
    </physiologicalReaction>
</comment>
<protein>
    <recommendedName>
        <fullName evidence="3">histone deacetylase</fullName>
        <ecNumber evidence="3">3.5.1.98</ecNumber>
    </recommendedName>
</protein>
<dbReference type="PANTHER" id="PTHR10625:SF14">
    <property type="entry name" value="HISTONE DEACETYLASE 8"/>
    <property type="match status" value="1"/>
</dbReference>
<dbReference type="WBParaSite" id="ECPE_0000119301-mRNA-1">
    <property type="protein sequence ID" value="ECPE_0000119301-mRNA-1"/>
    <property type="gene ID" value="ECPE_0000119301"/>
</dbReference>
<reference evidence="16" key="1">
    <citation type="submission" date="2016-06" db="UniProtKB">
        <authorList>
            <consortium name="WormBaseParasite"/>
        </authorList>
    </citation>
    <scope>IDENTIFICATION</scope>
</reference>
<evidence type="ECO:0000256" key="8">
    <source>
        <dbReference type="ARBA" id="ARBA00023163"/>
    </source>
</evidence>
<dbReference type="GO" id="GO:0141221">
    <property type="term" value="F:histone deacetylase activity, hydrolytic mechanism"/>
    <property type="evidence" value="ECO:0007669"/>
    <property type="project" value="UniProtKB-EC"/>
</dbReference>
<dbReference type="EMBL" id="UZAN01006050">
    <property type="protein sequence ID" value="VDP34462.1"/>
    <property type="molecule type" value="Genomic_DNA"/>
</dbReference>
<reference evidence="14 15" key="2">
    <citation type="submission" date="2018-11" db="EMBL/GenBank/DDBJ databases">
        <authorList>
            <consortium name="Pathogen Informatics"/>
        </authorList>
    </citation>
    <scope>NUCLEOTIDE SEQUENCE [LARGE SCALE GENOMIC DNA]</scope>
    <source>
        <strain evidence="14 15">Egypt</strain>
    </source>
</reference>
<keyword evidence="9" id="KW-0539">Nucleus</keyword>
<gene>
    <name evidence="14" type="ORF">ECPE_LOCUS1193</name>
</gene>
<keyword evidence="6" id="KW-0156">Chromatin regulator</keyword>
<dbReference type="AlphaFoldDB" id="A0A183A2K8"/>
<evidence type="ECO:0000313" key="16">
    <source>
        <dbReference type="WBParaSite" id="ECPE_0000119301-mRNA-1"/>
    </source>
</evidence>
<feature type="domain" description="Histone deacetylase" evidence="13">
    <location>
        <begin position="4"/>
        <end position="120"/>
    </location>
</feature>
<proteinExistence type="inferred from homology"/>
<evidence type="ECO:0000313" key="15">
    <source>
        <dbReference type="Proteomes" id="UP000272942"/>
    </source>
</evidence>
<evidence type="ECO:0000259" key="13">
    <source>
        <dbReference type="Pfam" id="PF00850"/>
    </source>
</evidence>
<keyword evidence="8" id="KW-0804">Transcription</keyword>
<accession>A0A183A2K8</accession>
<evidence type="ECO:0000313" key="14">
    <source>
        <dbReference type="EMBL" id="VDP34462.1"/>
    </source>
</evidence>
<dbReference type="Pfam" id="PF00850">
    <property type="entry name" value="Hist_deacetyl"/>
    <property type="match status" value="1"/>
</dbReference>
<comment type="catalytic activity">
    <reaction evidence="12">
        <text>N(6)-acetyl-L-lysyl-[histone] + H2O = L-lysyl-[histone] + acetate</text>
        <dbReference type="Rhea" id="RHEA:58196"/>
        <dbReference type="Rhea" id="RHEA-COMP:9845"/>
        <dbReference type="Rhea" id="RHEA-COMP:11338"/>
        <dbReference type="ChEBI" id="CHEBI:15377"/>
        <dbReference type="ChEBI" id="CHEBI:29969"/>
        <dbReference type="ChEBI" id="CHEBI:30089"/>
        <dbReference type="ChEBI" id="CHEBI:61930"/>
        <dbReference type="EC" id="3.5.1.98"/>
    </reaction>
    <physiologicalReaction direction="left-to-right" evidence="12">
        <dbReference type="Rhea" id="RHEA:58197"/>
    </physiologicalReaction>
</comment>
<comment type="similarity">
    <text evidence="2">Belongs to the histone deacetylase family. HD type 1 subfamily.</text>
</comment>
<dbReference type="InterPro" id="IPR037138">
    <property type="entry name" value="His_deacetylse_dom_sf"/>
</dbReference>
<organism evidence="16">
    <name type="scientific">Echinostoma caproni</name>
    <dbReference type="NCBI Taxonomy" id="27848"/>
    <lineage>
        <taxon>Eukaryota</taxon>
        <taxon>Metazoa</taxon>
        <taxon>Spiralia</taxon>
        <taxon>Lophotrochozoa</taxon>
        <taxon>Platyhelminthes</taxon>
        <taxon>Trematoda</taxon>
        <taxon>Digenea</taxon>
        <taxon>Plagiorchiida</taxon>
        <taxon>Echinostomata</taxon>
        <taxon>Echinostomatoidea</taxon>
        <taxon>Echinostomatidae</taxon>
        <taxon>Echinostoma</taxon>
    </lineage>
</organism>
<evidence type="ECO:0000256" key="11">
    <source>
        <dbReference type="ARBA" id="ARBA00049193"/>
    </source>
</evidence>
<evidence type="ECO:0000256" key="6">
    <source>
        <dbReference type="ARBA" id="ARBA00022853"/>
    </source>
</evidence>
<evidence type="ECO:0000256" key="12">
    <source>
        <dbReference type="ARBA" id="ARBA00049416"/>
    </source>
</evidence>
<evidence type="ECO:0000256" key="5">
    <source>
        <dbReference type="ARBA" id="ARBA00022801"/>
    </source>
</evidence>
<comment type="subcellular location">
    <subcellularLocation>
        <location evidence="1">Nucleus</location>
    </subcellularLocation>
</comment>
<dbReference type="GO" id="GO:0005634">
    <property type="term" value="C:nucleus"/>
    <property type="evidence" value="ECO:0007669"/>
    <property type="project" value="UniProtKB-SubCell"/>
</dbReference>
<comment type="catalytic activity">
    <reaction evidence="10">
        <text>N(6)-acetyl-L-lysyl-[protein] + H2O = L-lysyl-[protein] + acetate</text>
        <dbReference type="Rhea" id="RHEA:58108"/>
        <dbReference type="Rhea" id="RHEA-COMP:9752"/>
        <dbReference type="Rhea" id="RHEA-COMP:10731"/>
        <dbReference type="ChEBI" id="CHEBI:15377"/>
        <dbReference type="ChEBI" id="CHEBI:29969"/>
        <dbReference type="ChEBI" id="CHEBI:30089"/>
        <dbReference type="ChEBI" id="CHEBI:61930"/>
    </reaction>
    <physiologicalReaction direction="left-to-right" evidence="10">
        <dbReference type="Rhea" id="RHEA:58109"/>
    </physiologicalReaction>
</comment>
<evidence type="ECO:0000256" key="10">
    <source>
        <dbReference type="ARBA" id="ARBA00049136"/>
    </source>
</evidence>
<evidence type="ECO:0000256" key="3">
    <source>
        <dbReference type="ARBA" id="ARBA00012111"/>
    </source>
</evidence>
<dbReference type="SUPFAM" id="SSF52768">
    <property type="entry name" value="Arginase/deacetylase"/>
    <property type="match status" value="1"/>
</dbReference>
<name>A0A183A2K8_9TREM</name>
<dbReference type="Gene3D" id="3.40.800.20">
    <property type="entry name" value="Histone deacetylase domain"/>
    <property type="match status" value="1"/>
</dbReference>
<keyword evidence="15" id="KW-1185">Reference proteome</keyword>
<dbReference type="PANTHER" id="PTHR10625">
    <property type="entry name" value="HISTONE DEACETYLASE HDAC1-RELATED"/>
    <property type="match status" value="1"/>
</dbReference>
<dbReference type="Proteomes" id="UP000272942">
    <property type="component" value="Unassembled WGS sequence"/>
</dbReference>
<evidence type="ECO:0000256" key="9">
    <source>
        <dbReference type="ARBA" id="ARBA00023242"/>
    </source>
</evidence>
<dbReference type="EC" id="3.5.1.98" evidence="3"/>